<dbReference type="EnsemblPlants" id="PNT71158">
    <property type="protein sequence ID" value="PNT71158"/>
    <property type="gene ID" value="BRADI_2g23839v3"/>
</dbReference>
<sequence length="130" mass="14176">MSRRRRGTLVLRARLRNNFTVFGSTGTLARRPAANSGVAGGTYCADKDGWLIIDGDRKICRPAATCGKNTGAPCSIAHVSTQQWIEHGRLCFLPSFAVHAFTIPARQEWKNRTSRHLCAACSFSDGMAHG</sequence>
<protein>
    <submittedName>
        <fullName evidence="1 2">Uncharacterized protein</fullName>
    </submittedName>
</protein>
<keyword evidence="3" id="KW-1185">Reference proteome</keyword>
<accession>A0A2K2DA61</accession>
<reference evidence="1" key="2">
    <citation type="submission" date="2017-06" db="EMBL/GenBank/DDBJ databases">
        <title>WGS assembly of Brachypodium distachyon.</title>
        <authorList>
            <consortium name="The International Brachypodium Initiative"/>
            <person name="Lucas S."/>
            <person name="Harmon-Smith M."/>
            <person name="Lail K."/>
            <person name="Tice H."/>
            <person name="Grimwood J."/>
            <person name="Bruce D."/>
            <person name="Barry K."/>
            <person name="Shu S."/>
            <person name="Lindquist E."/>
            <person name="Wang M."/>
            <person name="Pitluck S."/>
            <person name="Vogel J.P."/>
            <person name="Garvin D.F."/>
            <person name="Mockler T.C."/>
            <person name="Schmutz J."/>
            <person name="Rokhsar D."/>
            <person name="Bevan M.W."/>
        </authorList>
    </citation>
    <scope>NUCLEOTIDE SEQUENCE</scope>
    <source>
        <strain evidence="1">Bd21</strain>
    </source>
</reference>
<reference evidence="2" key="3">
    <citation type="submission" date="2018-08" db="UniProtKB">
        <authorList>
            <consortium name="EnsemblPlants"/>
        </authorList>
    </citation>
    <scope>IDENTIFICATION</scope>
    <source>
        <strain evidence="2">cv. Bd21</strain>
    </source>
</reference>
<organism evidence="1">
    <name type="scientific">Brachypodium distachyon</name>
    <name type="common">Purple false brome</name>
    <name type="synonym">Trachynia distachya</name>
    <dbReference type="NCBI Taxonomy" id="15368"/>
    <lineage>
        <taxon>Eukaryota</taxon>
        <taxon>Viridiplantae</taxon>
        <taxon>Streptophyta</taxon>
        <taxon>Embryophyta</taxon>
        <taxon>Tracheophyta</taxon>
        <taxon>Spermatophyta</taxon>
        <taxon>Magnoliopsida</taxon>
        <taxon>Liliopsida</taxon>
        <taxon>Poales</taxon>
        <taxon>Poaceae</taxon>
        <taxon>BOP clade</taxon>
        <taxon>Pooideae</taxon>
        <taxon>Stipodae</taxon>
        <taxon>Brachypodieae</taxon>
        <taxon>Brachypodium</taxon>
    </lineage>
</organism>
<dbReference type="EMBL" id="CM000881">
    <property type="protein sequence ID" value="PNT71158.1"/>
    <property type="molecule type" value="Genomic_DNA"/>
</dbReference>
<dbReference type="Proteomes" id="UP000008810">
    <property type="component" value="Chromosome 2"/>
</dbReference>
<name>A0A2K2DA61_BRADI</name>
<dbReference type="AlphaFoldDB" id="A0A2K2DA61"/>
<evidence type="ECO:0000313" key="2">
    <source>
        <dbReference type="EnsemblPlants" id="PNT71158"/>
    </source>
</evidence>
<evidence type="ECO:0000313" key="1">
    <source>
        <dbReference type="EMBL" id="PNT71158.1"/>
    </source>
</evidence>
<proteinExistence type="predicted"/>
<gene>
    <name evidence="1" type="ORF">BRADI_2g23839v3</name>
</gene>
<dbReference type="Gramene" id="PNT71158">
    <property type="protein sequence ID" value="PNT71158"/>
    <property type="gene ID" value="BRADI_2g23839v3"/>
</dbReference>
<dbReference type="InParanoid" id="A0A2K2DA61"/>
<reference evidence="1 2" key="1">
    <citation type="journal article" date="2010" name="Nature">
        <title>Genome sequencing and analysis of the model grass Brachypodium distachyon.</title>
        <authorList>
            <consortium name="International Brachypodium Initiative"/>
        </authorList>
    </citation>
    <scope>NUCLEOTIDE SEQUENCE [LARGE SCALE GENOMIC DNA]</scope>
    <source>
        <strain evidence="1 2">Bd21</strain>
    </source>
</reference>
<evidence type="ECO:0000313" key="3">
    <source>
        <dbReference type="Proteomes" id="UP000008810"/>
    </source>
</evidence>